<keyword evidence="3" id="KW-1185">Reference proteome</keyword>
<dbReference type="OrthoDB" id="202825at2759"/>
<evidence type="ECO:0000313" key="3">
    <source>
        <dbReference type="Proteomes" id="UP000838412"/>
    </source>
</evidence>
<name>A0A8J9YVB8_BRALA</name>
<feature type="compositionally biased region" description="Basic and acidic residues" evidence="1">
    <location>
        <begin position="31"/>
        <end position="45"/>
    </location>
</feature>
<feature type="region of interest" description="Disordered" evidence="1">
    <location>
        <begin position="1"/>
        <end position="45"/>
    </location>
</feature>
<proteinExistence type="predicted"/>
<gene>
    <name evidence="2" type="primary">Hypp6651</name>
    <name evidence="2" type="ORF">BLAG_LOCUS5688</name>
</gene>
<sequence>MGMDVSDTLVSSRSQEAESTVPSSRRLSFSKSEKERLNSEKETQKRESILVEEGYYVRCQVEGADYVPCRQPITNPGAEKKLLDFLHKTVVYKKAENYIHEDELELHLRDPETVEAEEQRFEEEAEKARASIGGHGRGQPTTPGALPARYHHVAPGVPTSATGLHLWWGARTPPGQEATKGTTHEIWRPNPRGDGQVRGRCYNCNQEAYSSGDDEDWSLLNLANRPTADVGVDDLFEDKP</sequence>
<evidence type="ECO:0000313" key="2">
    <source>
        <dbReference type="EMBL" id="CAH1242392.1"/>
    </source>
</evidence>
<accession>A0A8J9YVB8</accession>
<feature type="compositionally biased region" description="Polar residues" evidence="1">
    <location>
        <begin position="8"/>
        <end position="30"/>
    </location>
</feature>
<feature type="region of interest" description="Disordered" evidence="1">
    <location>
        <begin position="176"/>
        <end position="198"/>
    </location>
</feature>
<dbReference type="AlphaFoldDB" id="A0A8J9YVB8"/>
<evidence type="ECO:0000256" key="1">
    <source>
        <dbReference type="SAM" id="MobiDB-lite"/>
    </source>
</evidence>
<dbReference type="Proteomes" id="UP000838412">
    <property type="component" value="Chromosome 12"/>
</dbReference>
<organism evidence="2 3">
    <name type="scientific">Branchiostoma lanceolatum</name>
    <name type="common">Common lancelet</name>
    <name type="synonym">Amphioxus lanceolatum</name>
    <dbReference type="NCBI Taxonomy" id="7740"/>
    <lineage>
        <taxon>Eukaryota</taxon>
        <taxon>Metazoa</taxon>
        <taxon>Chordata</taxon>
        <taxon>Cephalochordata</taxon>
        <taxon>Leptocardii</taxon>
        <taxon>Amphioxiformes</taxon>
        <taxon>Branchiostomatidae</taxon>
        <taxon>Branchiostoma</taxon>
    </lineage>
</organism>
<reference evidence="2" key="1">
    <citation type="submission" date="2022-01" db="EMBL/GenBank/DDBJ databases">
        <authorList>
            <person name="Braso-Vives M."/>
        </authorList>
    </citation>
    <scope>NUCLEOTIDE SEQUENCE</scope>
</reference>
<protein>
    <submittedName>
        <fullName evidence="2">Hypp6651 protein</fullName>
    </submittedName>
</protein>
<dbReference type="EMBL" id="OV696697">
    <property type="protein sequence ID" value="CAH1242392.1"/>
    <property type="molecule type" value="Genomic_DNA"/>
</dbReference>